<organism evidence="12 13">
    <name type="scientific">Ephemerocybe angulata</name>
    <dbReference type="NCBI Taxonomy" id="980116"/>
    <lineage>
        <taxon>Eukaryota</taxon>
        <taxon>Fungi</taxon>
        <taxon>Dikarya</taxon>
        <taxon>Basidiomycota</taxon>
        <taxon>Agaricomycotina</taxon>
        <taxon>Agaricomycetes</taxon>
        <taxon>Agaricomycetidae</taxon>
        <taxon>Agaricales</taxon>
        <taxon>Agaricineae</taxon>
        <taxon>Psathyrellaceae</taxon>
        <taxon>Ephemerocybe</taxon>
    </lineage>
</organism>
<keyword evidence="7 10" id="KW-0472">Membrane</keyword>
<evidence type="ECO:0000256" key="7">
    <source>
        <dbReference type="ARBA" id="ARBA00023136"/>
    </source>
</evidence>
<evidence type="ECO:0000256" key="5">
    <source>
        <dbReference type="ARBA" id="ARBA00022824"/>
    </source>
</evidence>
<evidence type="ECO:0000313" key="13">
    <source>
        <dbReference type="Proteomes" id="UP000541558"/>
    </source>
</evidence>
<comment type="caution">
    <text evidence="12">The sequence shown here is derived from an EMBL/GenBank/DDBJ whole genome shotgun (WGS) entry which is preliminary data.</text>
</comment>
<feature type="compositionally biased region" description="Low complexity" evidence="11">
    <location>
        <begin position="20"/>
        <end position="37"/>
    </location>
</feature>
<sequence length="576" mass="62170">MTAMMYYSAALSAEPFEMASSSRPPQSSSSKSSPNVPKSGSNALLSSSVTSLSFLVALQLFSRLFTSVLNQALFRLASPSVFGTAAIQFELILSTILFLSREGVRNAILRSKGTDGSKSKSKKTEGRDELDDAHVKQLNLTFLPVLLGVPLAALTSVGYLAYASEEVRKQPHLTLAVTVYAIAALVELLSEPMHNRAMVELKTDVRVRAEGLGITAKSCATLGVLFLDARRGKDEWALVAFALGQLVYALTVWASYARVFGVPWMKRPRAKTSGYFDKALLHLSATMTGQSVIKHVLTEGDKMMLTFFSPLQDQGGYAIAANYGSLLARIVFQPLEETLRVYFSRLLSSSSSPAASSKKDRRQQAADALSALLQVQAAVSVLFIIFGSAYLPVVLPLVLPPKYLATSAPRVLGAWVYYIPVLALNGGLEAFLSSAASPSDLNRQSRWMFGFSVIYVSTAMLFYRLGLGDVSLIYANTVNLSARIIYCLAFASRFFGASSSSAASPTTSEARVPAVHFGISSLIPSIPFLAASGLVAGLVYSSARRPAVEAAIRTGGSMSCYRRMCWSMWGLGLFWE</sequence>
<gene>
    <name evidence="12" type="ORF">D9611_000906</name>
</gene>
<comment type="pathway">
    <text evidence="2">Protein modification; protein glycosylation.</text>
</comment>
<dbReference type="PANTHER" id="PTHR13117">
    <property type="entry name" value="ENDOPLASMIC RETICULUM MULTISPAN TRANSMEMBRANE PROTEIN-RELATED"/>
    <property type="match status" value="1"/>
</dbReference>
<feature type="transmembrane region" description="Helical" evidence="10">
    <location>
        <begin position="140"/>
        <end position="161"/>
    </location>
</feature>
<evidence type="ECO:0000256" key="8">
    <source>
        <dbReference type="ARBA" id="ARBA00044793"/>
    </source>
</evidence>
<dbReference type="InterPro" id="IPR007594">
    <property type="entry name" value="RFT1"/>
</dbReference>
<reference evidence="12 13" key="1">
    <citation type="journal article" date="2020" name="ISME J.">
        <title>Uncovering the hidden diversity of litter-decomposition mechanisms in mushroom-forming fungi.</title>
        <authorList>
            <person name="Floudas D."/>
            <person name="Bentzer J."/>
            <person name="Ahren D."/>
            <person name="Johansson T."/>
            <person name="Persson P."/>
            <person name="Tunlid A."/>
        </authorList>
    </citation>
    <scope>NUCLEOTIDE SEQUENCE [LARGE SCALE GENOMIC DNA]</scope>
    <source>
        <strain evidence="12 13">CBS 175.51</strain>
    </source>
</reference>
<keyword evidence="6 10" id="KW-1133">Transmembrane helix</keyword>
<evidence type="ECO:0000256" key="6">
    <source>
        <dbReference type="ARBA" id="ARBA00022989"/>
    </source>
</evidence>
<evidence type="ECO:0000256" key="11">
    <source>
        <dbReference type="SAM" id="MobiDB-lite"/>
    </source>
</evidence>
<comment type="function">
    <text evidence="9 10">Intramembrane glycolipid transporter that operates in the biosynthetic pathway of dolichol-linked oligosaccharides, the glycan precursors employed in protein asparagine (N)-glycosylation. The sequential addition of sugars to dolichol pyrophosphate produces dolichol-linked oligosaccharides containing fourteen sugars, including two GlcNAcs, nine mannoses and three glucoses. Once assembled, the oligosaccharide is transferred from the lipid to nascent proteins by oligosaccharyltransferases. The assembly of dolichol-linked oligosaccharides begins on the cytosolic side of the endoplasmic reticulum membrane and finishes in its lumen. RFT1 could mediate the translocation of the cytosolically oriented intermediate DolPP-GlcNAc2Man5, produced by ALG11, into the ER lumen where dolichol-linked oligosaccharides assembly continues. However, the intramembrane lipid transporter activity could not be confirmed in vitro.</text>
</comment>
<feature type="transmembrane region" description="Helical" evidence="10">
    <location>
        <begin position="43"/>
        <end position="61"/>
    </location>
</feature>
<evidence type="ECO:0000256" key="1">
    <source>
        <dbReference type="ARBA" id="ARBA00004477"/>
    </source>
</evidence>
<evidence type="ECO:0000256" key="3">
    <source>
        <dbReference type="ARBA" id="ARBA00010288"/>
    </source>
</evidence>
<dbReference type="AlphaFoldDB" id="A0A8H5BMZ1"/>
<comment type="caution">
    <text evidence="10">Lacks conserved residue(s) required for the propagation of feature annotation.</text>
</comment>
<dbReference type="GO" id="GO:0006488">
    <property type="term" value="P:dolichol-linked oligosaccharide biosynthetic process"/>
    <property type="evidence" value="ECO:0007669"/>
    <property type="project" value="InterPro"/>
</dbReference>
<dbReference type="GO" id="GO:0005789">
    <property type="term" value="C:endoplasmic reticulum membrane"/>
    <property type="evidence" value="ECO:0007669"/>
    <property type="project" value="UniProtKB-SubCell"/>
</dbReference>
<feature type="region of interest" description="Disordered" evidence="11">
    <location>
        <begin position="18"/>
        <end position="37"/>
    </location>
</feature>
<feature type="transmembrane region" description="Helical" evidence="10">
    <location>
        <begin position="447"/>
        <end position="466"/>
    </location>
</feature>
<keyword evidence="5 10" id="KW-0256">Endoplasmic reticulum</keyword>
<dbReference type="EMBL" id="JAACJK010000163">
    <property type="protein sequence ID" value="KAF5326076.1"/>
    <property type="molecule type" value="Genomic_DNA"/>
</dbReference>
<comment type="subcellular location">
    <subcellularLocation>
        <location evidence="1 10">Endoplasmic reticulum membrane</location>
        <topology evidence="1 10">Multi-pass membrane protein</topology>
    </subcellularLocation>
</comment>
<evidence type="ECO:0000313" key="12">
    <source>
        <dbReference type="EMBL" id="KAF5326076.1"/>
    </source>
</evidence>
<feature type="transmembrane region" description="Helical" evidence="10">
    <location>
        <begin position="472"/>
        <end position="491"/>
    </location>
</feature>
<feature type="transmembrane region" description="Helical" evidence="10">
    <location>
        <begin position="81"/>
        <end position="100"/>
    </location>
</feature>
<name>A0A8H5BMZ1_9AGAR</name>
<keyword evidence="13" id="KW-1185">Reference proteome</keyword>
<dbReference type="OrthoDB" id="9979195at2759"/>
<feature type="transmembrane region" description="Helical" evidence="10">
    <location>
        <begin position="368"/>
        <end position="395"/>
    </location>
</feature>
<feature type="transmembrane region" description="Helical" evidence="10">
    <location>
        <begin position="415"/>
        <end position="435"/>
    </location>
</feature>
<protein>
    <recommendedName>
        <fullName evidence="8 10">Man(5)GlcNAc(2)-PP-dolichol translocation protein RFT1</fullName>
    </recommendedName>
</protein>
<dbReference type="Pfam" id="PF04506">
    <property type="entry name" value="Rft-1"/>
    <property type="match status" value="1"/>
</dbReference>
<evidence type="ECO:0000256" key="10">
    <source>
        <dbReference type="RuleBase" id="RU365067"/>
    </source>
</evidence>
<proteinExistence type="inferred from homology"/>
<evidence type="ECO:0000256" key="2">
    <source>
        <dbReference type="ARBA" id="ARBA00004922"/>
    </source>
</evidence>
<evidence type="ECO:0000256" key="4">
    <source>
        <dbReference type="ARBA" id="ARBA00022692"/>
    </source>
</evidence>
<keyword evidence="10" id="KW-0813">Transport</keyword>
<feature type="transmembrane region" description="Helical" evidence="10">
    <location>
        <begin position="173"/>
        <end position="190"/>
    </location>
</feature>
<keyword evidence="4 10" id="KW-0812">Transmembrane</keyword>
<dbReference type="PANTHER" id="PTHR13117:SF5">
    <property type="entry name" value="PROTEIN RFT1 HOMOLOG"/>
    <property type="match status" value="1"/>
</dbReference>
<comment type="similarity">
    <text evidence="3 10">Belongs to the RFT1 family.</text>
</comment>
<dbReference type="GO" id="GO:0034203">
    <property type="term" value="P:glycolipid translocation"/>
    <property type="evidence" value="ECO:0007669"/>
    <property type="project" value="TreeGrafter"/>
</dbReference>
<dbReference type="Proteomes" id="UP000541558">
    <property type="component" value="Unassembled WGS sequence"/>
</dbReference>
<evidence type="ECO:0000256" key="9">
    <source>
        <dbReference type="ARBA" id="ARBA00045912"/>
    </source>
</evidence>
<accession>A0A8H5BMZ1</accession>
<feature type="transmembrane region" description="Helical" evidence="10">
    <location>
        <begin position="236"/>
        <end position="259"/>
    </location>
</feature>